<dbReference type="Gene3D" id="3.90.320.10">
    <property type="match status" value="1"/>
</dbReference>
<organism evidence="1 2">
    <name type="scientific">Tegillarca granosa</name>
    <name type="common">Malaysian cockle</name>
    <name type="synonym">Anadara granosa</name>
    <dbReference type="NCBI Taxonomy" id="220873"/>
    <lineage>
        <taxon>Eukaryota</taxon>
        <taxon>Metazoa</taxon>
        <taxon>Spiralia</taxon>
        <taxon>Lophotrochozoa</taxon>
        <taxon>Mollusca</taxon>
        <taxon>Bivalvia</taxon>
        <taxon>Autobranchia</taxon>
        <taxon>Pteriomorphia</taxon>
        <taxon>Arcoida</taxon>
        <taxon>Arcoidea</taxon>
        <taxon>Arcidae</taxon>
        <taxon>Tegillarca</taxon>
    </lineage>
</organism>
<accession>A0ABQ9EY24</accession>
<proteinExistence type="predicted"/>
<protein>
    <submittedName>
        <fullName evidence="1">Uncharacterized protein</fullName>
    </submittedName>
</protein>
<reference evidence="1 2" key="1">
    <citation type="submission" date="2022-12" db="EMBL/GenBank/DDBJ databases">
        <title>Chromosome-level genome of Tegillarca granosa.</title>
        <authorList>
            <person name="Kim J."/>
        </authorList>
    </citation>
    <scope>NUCLEOTIDE SEQUENCE [LARGE SCALE GENOMIC DNA]</scope>
    <source>
        <strain evidence="1">Teg-2019</strain>
        <tissue evidence="1">Adductor muscle</tissue>
    </source>
</reference>
<dbReference type="EMBL" id="JARBDR010000640">
    <property type="protein sequence ID" value="KAJ8310053.1"/>
    <property type="molecule type" value="Genomic_DNA"/>
</dbReference>
<dbReference type="InterPro" id="IPR011604">
    <property type="entry name" value="PDDEXK-like_dom_sf"/>
</dbReference>
<comment type="caution">
    <text evidence="1">The sequence shown here is derived from an EMBL/GenBank/DDBJ whole genome shotgun (WGS) entry which is preliminary data.</text>
</comment>
<evidence type="ECO:0000313" key="1">
    <source>
        <dbReference type="EMBL" id="KAJ8310053.1"/>
    </source>
</evidence>
<keyword evidence="2" id="KW-1185">Reference proteome</keyword>
<sequence>MILPCLKLNENNQPVLNGQMDVCSIEEFDFVLCTSQDIFVETVNFDEEFWGNFQQKLIHIVSAKSMKFGLQMENQNLSIKEASMILPCLKLNKNNEPVLNVKVKYNTQIQGQMDVCSIEECEHHRIFLWRQFILMTNFWGNFQQKLIHFTENMWPQKMYIKQ</sequence>
<evidence type="ECO:0000313" key="2">
    <source>
        <dbReference type="Proteomes" id="UP001217089"/>
    </source>
</evidence>
<name>A0ABQ9EY24_TEGGR</name>
<gene>
    <name evidence="1" type="ORF">KUTeg_011918</name>
</gene>
<dbReference type="Proteomes" id="UP001217089">
    <property type="component" value="Unassembled WGS sequence"/>
</dbReference>